<gene>
    <name evidence="2" type="ORF">AAFF_G00009730</name>
</gene>
<sequence>MLEGWGGKGESVGGRPPTVRGRRNHRCFLSPPVLNGVHRRGPPICSEWVRRERMVSERGGGGGMWFIRRVCAGVEVAARHPDHQCPGSQTLLKPCMGEDIPAVD</sequence>
<protein>
    <submittedName>
        <fullName evidence="2">Uncharacterized protein</fullName>
    </submittedName>
</protein>
<proteinExistence type="predicted"/>
<organism evidence="2 3">
    <name type="scientific">Aldrovandia affinis</name>
    <dbReference type="NCBI Taxonomy" id="143900"/>
    <lineage>
        <taxon>Eukaryota</taxon>
        <taxon>Metazoa</taxon>
        <taxon>Chordata</taxon>
        <taxon>Craniata</taxon>
        <taxon>Vertebrata</taxon>
        <taxon>Euteleostomi</taxon>
        <taxon>Actinopterygii</taxon>
        <taxon>Neopterygii</taxon>
        <taxon>Teleostei</taxon>
        <taxon>Notacanthiformes</taxon>
        <taxon>Halosauridae</taxon>
        <taxon>Aldrovandia</taxon>
    </lineage>
</organism>
<feature type="region of interest" description="Disordered" evidence="1">
    <location>
        <begin position="1"/>
        <end position="24"/>
    </location>
</feature>
<name>A0AAD7S731_9TELE</name>
<evidence type="ECO:0000313" key="2">
    <source>
        <dbReference type="EMBL" id="KAJ8397119.1"/>
    </source>
</evidence>
<dbReference type="Proteomes" id="UP001221898">
    <property type="component" value="Unassembled WGS sequence"/>
</dbReference>
<reference evidence="2" key="1">
    <citation type="journal article" date="2023" name="Science">
        <title>Genome structures resolve the early diversification of teleost fishes.</title>
        <authorList>
            <person name="Parey E."/>
            <person name="Louis A."/>
            <person name="Montfort J."/>
            <person name="Bouchez O."/>
            <person name="Roques C."/>
            <person name="Iampietro C."/>
            <person name="Lluch J."/>
            <person name="Castinel A."/>
            <person name="Donnadieu C."/>
            <person name="Desvignes T."/>
            <person name="Floi Bucao C."/>
            <person name="Jouanno E."/>
            <person name="Wen M."/>
            <person name="Mejri S."/>
            <person name="Dirks R."/>
            <person name="Jansen H."/>
            <person name="Henkel C."/>
            <person name="Chen W.J."/>
            <person name="Zahm M."/>
            <person name="Cabau C."/>
            <person name="Klopp C."/>
            <person name="Thompson A.W."/>
            <person name="Robinson-Rechavi M."/>
            <person name="Braasch I."/>
            <person name="Lecointre G."/>
            <person name="Bobe J."/>
            <person name="Postlethwait J.H."/>
            <person name="Berthelot C."/>
            <person name="Roest Crollius H."/>
            <person name="Guiguen Y."/>
        </authorList>
    </citation>
    <scope>NUCLEOTIDE SEQUENCE</scope>
    <source>
        <strain evidence="2">NC1722</strain>
    </source>
</reference>
<dbReference type="EMBL" id="JAINUG010000100">
    <property type="protein sequence ID" value="KAJ8397119.1"/>
    <property type="molecule type" value="Genomic_DNA"/>
</dbReference>
<keyword evidence="3" id="KW-1185">Reference proteome</keyword>
<evidence type="ECO:0000256" key="1">
    <source>
        <dbReference type="SAM" id="MobiDB-lite"/>
    </source>
</evidence>
<evidence type="ECO:0000313" key="3">
    <source>
        <dbReference type="Proteomes" id="UP001221898"/>
    </source>
</evidence>
<comment type="caution">
    <text evidence="2">The sequence shown here is derived from an EMBL/GenBank/DDBJ whole genome shotgun (WGS) entry which is preliminary data.</text>
</comment>
<accession>A0AAD7S731</accession>
<feature type="compositionally biased region" description="Gly residues" evidence="1">
    <location>
        <begin position="1"/>
        <end position="12"/>
    </location>
</feature>
<dbReference type="AlphaFoldDB" id="A0AAD7S731"/>